<dbReference type="Pfam" id="PF13814">
    <property type="entry name" value="Replic_Relax"/>
    <property type="match status" value="1"/>
</dbReference>
<reference evidence="1 2" key="1">
    <citation type="submission" date="2014-06" db="EMBL/GenBank/DDBJ databases">
        <title>Draft genome sequence of Bacillus manliponensis JCM 15802 (MCCC 1A00708).</title>
        <authorList>
            <person name="Lai Q."/>
            <person name="Liu Y."/>
            <person name="Shao Z."/>
        </authorList>
    </citation>
    <scope>NUCLEOTIDE SEQUENCE [LARGE SCALE GENOMIC DNA]</scope>
    <source>
        <strain evidence="1 2">JCM 15802</strain>
    </source>
</reference>
<protein>
    <recommendedName>
        <fullName evidence="3">Replication-relaxation</fullName>
    </recommendedName>
</protein>
<dbReference type="AlphaFoldDB" id="A0A073JUJ7"/>
<gene>
    <name evidence="1" type="ORF">BAMA_07850</name>
</gene>
<keyword evidence="2" id="KW-1185">Reference proteome</keyword>
<dbReference type="RefSeq" id="WP_034642036.1">
    <property type="nucleotide sequence ID" value="NZ_CBCSJC010000016.1"/>
</dbReference>
<proteinExistence type="predicted"/>
<evidence type="ECO:0000313" key="1">
    <source>
        <dbReference type="EMBL" id="KEK17940.1"/>
    </source>
</evidence>
<dbReference type="OrthoDB" id="2903198at2"/>
<dbReference type="Proteomes" id="UP000027822">
    <property type="component" value="Unassembled WGS sequence"/>
</dbReference>
<name>A0A073JUJ7_9BACI</name>
<sequence length="202" mass="24325">MRQRDKAILTDLQKFRCMSRNDIIDLHFSDLKNPVTSCNTVLKRLRRDGYIEVNMSHQPFVYFPHPNPIRKSSQKIAHFLGIVDVYKQLLPHDKPKRFDVEPKYGKGYMEPDIFTIWRRAPFFIEYQNSVYSTVVMQEKIKRYEAYFYSQEWQRESWQPEGNKIFPPILIFTNRTYSLNSNLRIFQATSIEHFLKQTVFKTK</sequence>
<organism evidence="1 2">
    <name type="scientific">Bacillus manliponensis</name>
    <dbReference type="NCBI Taxonomy" id="574376"/>
    <lineage>
        <taxon>Bacteria</taxon>
        <taxon>Bacillati</taxon>
        <taxon>Bacillota</taxon>
        <taxon>Bacilli</taxon>
        <taxon>Bacillales</taxon>
        <taxon>Bacillaceae</taxon>
        <taxon>Bacillus</taxon>
        <taxon>Bacillus cereus group</taxon>
    </lineage>
</organism>
<accession>A0A073JUJ7</accession>
<comment type="caution">
    <text evidence="1">The sequence shown here is derived from an EMBL/GenBank/DDBJ whole genome shotgun (WGS) entry which is preliminary data.</text>
</comment>
<dbReference type="STRING" id="574376.BAMA_07850"/>
<dbReference type="eggNOG" id="ENOG5031VRT">
    <property type="taxonomic scope" value="Bacteria"/>
</dbReference>
<evidence type="ECO:0008006" key="3">
    <source>
        <dbReference type="Google" id="ProtNLM"/>
    </source>
</evidence>
<evidence type="ECO:0000313" key="2">
    <source>
        <dbReference type="Proteomes" id="UP000027822"/>
    </source>
</evidence>
<dbReference type="InterPro" id="IPR025855">
    <property type="entry name" value="Replic_Relax"/>
</dbReference>
<dbReference type="EMBL" id="JOTN01000019">
    <property type="protein sequence ID" value="KEK17940.1"/>
    <property type="molecule type" value="Genomic_DNA"/>
</dbReference>